<organism evidence="3 4">
    <name type="scientific">Aquicella lusitana</name>
    <dbReference type="NCBI Taxonomy" id="254246"/>
    <lineage>
        <taxon>Bacteria</taxon>
        <taxon>Pseudomonadati</taxon>
        <taxon>Pseudomonadota</taxon>
        <taxon>Gammaproteobacteria</taxon>
        <taxon>Legionellales</taxon>
        <taxon>Coxiellaceae</taxon>
        <taxon>Aquicella</taxon>
    </lineage>
</organism>
<dbReference type="AlphaFoldDB" id="A0A370GBY0"/>
<dbReference type="Proteomes" id="UP000254720">
    <property type="component" value="Unassembled WGS sequence"/>
</dbReference>
<feature type="compositionally biased region" description="Polar residues" evidence="1">
    <location>
        <begin position="67"/>
        <end position="77"/>
    </location>
</feature>
<evidence type="ECO:0000256" key="2">
    <source>
        <dbReference type="SAM" id="SignalP"/>
    </source>
</evidence>
<reference evidence="3 4" key="1">
    <citation type="submission" date="2018-07" db="EMBL/GenBank/DDBJ databases">
        <title>Genomic Encyclopedia of Type Strains, Phase IV (KMG-IV): sequencing the most valuable type-strain genomes for metagenomic binning, comparative biology and taxonomic classification.</title>
        <authorList>
            <person name="Goeker M."/>
        </authorList>
    </citation>
    <scope>NUCLEOTIDE SEQUENCE [LARGE SCALE GENOMIC DNA]</scope>
    <source>
        <strain evidence="3 4">DSM 16500</strain>
    </source>
</reference>
<evidence type="ECO:0000313" key="3">
    <source>
        <dbReference type="EMBL" id="RDI39954.1"/>
    </source>
</evidence>
<sequence length="105" mass="11605">MQTKILCELACFLGLIVSYSSAYADQINVNMNNNPNTGQPQQVVVPQCPPANQNNIYDPRVPPAGVYQSQNSTTYTTGEKKPYITDNNCNSNTNTQPYVFVNPTK</sequence>
<protein>
    <submittedName>
        <fullName evidence="3">Uncharacterized protein</fullName>
    </submittedName>
</protein>
<evidence type="ECO:0000256" key="1">
    <source>
        <dbReference type="SAM" id="MobiDB-lite"/>
    </source>
</evidence>
<keyword evidence="4" id="KW-1185">Reference proteome</keyword>
<comment type="caution">
    <text evidence="3">The sequence shown here is derived from an EMBL/GenBank/DDBJ whole genome shotgun (WGS) entry which is preliminary data.</text>
</comment>
<accession>A0A370GBY0</accession>
<dbReference type="OrthoDB" id="10014739at2"/>
<keyword evidence="2" id="KW-0732">Signal</keyword>
<evidence type="ECO:0000313" key="4">
    <source>
        <dbReference type="Proteomes" id="UP000254720"/>
    </source>
</evidence>
<feature type="signal peptide" evidence="2">
    <location>
        <begin position="1"/>
        <end position="24"/>
    </location>
</feature>
<proteinExistence type="predicted"/>
<feature type="compositionally biased region" description="Polar residues" evidence="1">
    <location>
        <begin position="85"/>
        <end position="105"/>
    </location>
</feature>
<feature type="region of interest" description="Disordered" evidence="1">
    <location>
        <begin position="48"/>
        <end position="105"/>
    </location>
</feature>
<name>A0A370GBY0_9COXI</name>
<dbReference type="RefSeq" id="WP_114835162.1">
    <property type="nucleotide sequence ID" value="NZ_LR699116.1"/>
</dbReference>
<feature type="chain" id="PRO_5016678683" evidence="2">
    <location>
        <begin position="25"/>
        <end position="105"/>
    </location>
</feature>
<dbReference type="EMBL" id="QQAX01000025">
    <property type="protein sequence ID" value="RDI39954.1"/>
    <property type="molecule type" value="Genomic_DNA"/>
</dbReference>
<gene>
    <name evidence="3" type="ORF">C8D86_12515</name>
</gene>